<comment type="caution">
    <text evidence="1">The sequence shown here is derived from an EMBL/GenBank/DDBJ whole genome shotgun (WGS) entry which is preliminary data.</text>
</comment>
<accession>A0A2W5TEH9</accession>
<organism evidence="1 2">
    <name type="scientific">Archangium gephyra</name>
    <dbReference type="NCBI Taxonomy" id="48"/>
    <lineage>
        <taxon>Bacteria</taxon>
        <taxon>Pseudomonadati</taxon>
        <taxon>Myxococcota</taxon>
        <taxon>Myxococcia</taxon>
        <taxon>Myxococcales</taxon>
        <taxon>Cystobacterineae</taxon>
        <taxon>Archangiaceae</taxon>
        <taxon>Archangium</taxon>
    </lineage>
</organism>
<name>A0A2W5TEH9_9BACT</name>
<evidence type="ECO:0000313" key="2">
    <source>
        <dbReference type="Proteomes" id="UP000249061"/>
    </source>
</evidence>
<dbReference type="Proteomes" id="UP000249061">
    <property type="component" value="Unassembled WGS sequence"/>
</dbReference>
<dbReference type="InterPro" id="IPR046155">
    <property type="entry name" value="DUF6157"/>
</dbReference>
<dbReference type="AlphaFoldDB" id="A0A2W5TEH9"/>
<dbReference type="Pfam" id="PF19654">
    <property type="entry name" value="DUF6157"/>
    <property type="match status" value="1"/>
</dbReference>
<proteinExistence type="predicted"/>
<protein>
    <submittedName>
        <fullName evidence="1">Uncharacterized protein</fullName>
    </submittedName>
</protein>
<evidence type="ECO:0000313" key="1">
    <source>
        <dbReference type="EMBL" id="PZR10836.1"/>
    </source>
</evidence>
<gene>
    <name evidence="1" type="ORF">DI536_19375</name>
</gene>
<dbReference type="EMBL" id="QFQP01000016">
    <property type="protein sequence ID" value="PZR10836.1"/>
    <property type="molecule type" value="Genomic_DNA"/>
</dbReference>
<sequence>MKTHTTNYEDTFIAIAKDSSATKGTEPDAAKPTIASITFRLIHENPYRFTSDDVLFMVHAERKGIPEAKWDQERKAFFAKPQACLRASPLPKTYGWGIHSDERGRVALYPVESKDYKKLEKSAATVRFAMASSRAK</sequence>
<reference evidence="1 2" key="1">
    <citation type="submission" date="2017-08" db="EMBL/GenBank/DDBJ databases">
        <title>Infants hospitalized years apart are colonized by the same room-sourced microbial strains.</title>
        <authorList>
            <person name="Brooks B."/>
            <person name="Olm M.R."/>
            <person name="Firek B.A."/>
            <person name="Baker R."/>
            <person name="Thomas B.C."/>
            <person name="Morowitz M.J."/>
            <person name="Banfield J.F."/>
        </authorList>
    </citation>
    <scope>NUCLEOTIDE SEQUENCE [LARGE SCALE GENOMIC DNA]</scope>
    <source>
        <strain evidence="1">S2_003_000_R2_14</strain>
    </source>
</reference>